<name>A0ABY8IVR3_9BACI</name>
<dbReference type="EMBL" id="CP121671">
    <property type="protein sequence ID" value="WFT74293.1"/>
    <property type="molecule type" value="Genomic_DNA"/>
</dbReference>
<dbReference type="RefSeq" id="WP_283076292.1">
    <property type="nucleotide sequence ID" value="NZ_CP121671.1"/>
</dbReference>
<gene>
    <name evidence="1" type="ORF">P9989_18330</name>
</gene>
<dbReference type="Proteomes" id="UP001221597">
    <property type="component" value="Chromosome"/>
</dbReference>
<keyword evidence="2" id="KW-1185">Reference proteome</keyword>
<proteinExistence type="predicted"/>
<reference evidence="1 2" key="1">
    <citation type="submission" date="2023-04" db="EMBL/GenBank/DDBJ databases">
        <title>Genome sequence of Halobacillus naozhouensis KACC 21980.</title>
        <authorList>
            <person name="Kim S."/>
            <person name="Heo J."/>
            <person name="Kwon S.-W."/>
        </authorList>
    </citation>
    <scope>NUCLEOTIDE SEQUENCE [LARGE SCALE GENOMIC DNA]</scope>
    <source>
        <strain evidence="1 2">KCTC 13234</strain>
    </source>
</reference>
<evidence type="ECO:0000313" key="1">
    <source>
        <dbReference type="EMBL" id="WFT74293.1"/>
    </source>
</evidence>
<sequence>MHYELIHTENEQDGHRAIKIKDKVSNKFHVYYPQEIFLIKEPVLKAFLFSRLKRINDGYYDVESDTCDIQVIFD</sequence>
<organism evidence="1 2">
    <name type="scientific">Halobacillus naozhouensis</name>
    <dbReference type="NCBI Taxonomy" id="554880"/>
    <lineage>
        <taxon>Bacteria</taxon>
        <taxon>Bacillati</taxon>
        <taxon>Bacillota</taxon>
        <taxon>Bacilli</taxon>
        <taxon>Bacillales</taxon>
        <taxon>Bacillaceae</taxon>
        <taxon>Halobacillus</taxon>
    </lineage>
</organism>
<evidence type="ECO:0000313" key="2">
    <source>
        <dbReference type="Proteomes" id="UP001221597"/>
    </source>
</evidence>
<accession>A0ABY8IVR3</accession>
<protein>
    <submittedName>
        <fullName evidence="1">Uncharacterized protein</fullName>
    </submittedName>
</protein>